<dbReference type="Proteomes" id="UP000499080">
    <property type="component" value="Unassembled WGS sequence"/>
</dbReference>
<keyword evidence="2" id="KW-1185">Reference proteome</keyword>
<gene>
    <name evidence="1" type="ORF">AVEN_265135_1</name>
</gene>
<evidence type="ECO:0000313" key="2">
    <source>
        <dbReference type="Proteomes" id="UP000499080"/>
    </source>
</evidence>
<evidence type="ECO:0000313" key="1">
    <source>
        <dbReference type="EMBL" id="GBN83992.1"/>
    </source>
</evidence>
<protein>
    <submittedName>
        <fullName evidence="1">Uncharacterized protein</fullName>
    </submittedName>
</protein>
<proteinExistence type="predicted"/>
<feature type="non-terminal residue" evidence="1">
    <location>
        <position position="1"/>
    </location>
</feature>
<sequence length="99" mass="11066">KAWPYFAILIWQPCSKWISSEVENQTFDRITPISLRSLHSSVRGRLDPVAGVLTCAWTDRFWSDATEFAWCGLIVNVQLICGPGPLKHDAHLRAIGSVG</sequence>
<reference evidence="1 2" key="1">
    <citation type="journal article" date="2019" name="Sci. Rep.">
        <title>Orb-weaving spider Araneus ventricosus genome elucidates the spidroin gene catalogue.</title>
        <authorList>
            <person name="Kono N."/>
            <person name="Nakamura H."/>
            <person name="Ohtoshi R."/>
            <person name="Moran D.A.P."/>
            <person name="Shinohara A."/>
            <person name="Yoshida Y."/>
            <person name="Fujiwara M."/>
            <person name="Mori M."/>
            <person name="Tomita M."/>
            <person name="Arakawa K."/>
        </authorList>
    </citation>
    <scope>NUCLEOTIDE SEQUENCE [LARGE SCALE GENOMIC DNA]</scope>
</reference>
<organism evidence="1 2">
    <name type="scientific">Araneus ventricosus</name>
    <name type="common">Orbweaver spider</name>
    <name type="synonym">Epeira ventricosa</name>
    <dbReference type="NCBI Taxonomy" id="182803"/>
    <lineage>
        <taxon>Eukaryota</taxon>
        <taxon>Metazoa</taxon>
        <taxon>Ecdysozoa</taxon>
        <taxon>Arthropoda</taxon>
        <taxon>Chelicerata</taxon>
        <taxon>Arachnida</taxon>
        <taxon>Araneae</taxon>
        <taxon>Araneomorphae</taxon>
        <taxon>Entelegynae</taxon>
        <taxon>Araneoidea</taxon>
        <taxon>Araneidae</taxon>
        <taxon>Araneus</taxon>
    </lineage>
</organism>
<name>A0A4Y2S741_ARAVE</name>
<dbReference type="EMBL" id="BGPR01020176">
    <property type="protein sequence ID" value="GBN83992.1"/>
    <property type="molecule type" value="Genomic_DNA"/>
</dbReference>
<accession>A0A4Y2S741</accession>
<comment type="caution">
    <text evidence="1">The sequence shown here is derived from an EMBL/GenBank/DDBJ whole genome shotgun (WGS) entry which is preliminary data.</text>
</comment>
<dbReference type="AlphaFoldDB" id="A0A4Y2S741"/>